<dbReference type="PANTHER" id="PTHR30146">
    <property type="entry name" value="LACI-RELATED TRANSCRIPTIONAL REPRESSOR"/>
    <property type="match status" value="1"/>
</dbReference>
<evidence type="ECO:0000256" key="3">
    <source>
        <dbReference type="ARBA" id="ARBA00023163"/>
    </source>
</evidence>
<dbReference type="GO" id="GO:0003700">
    <property type="term" value="F:DNA-binding transcription factor activity"/>
    <property type="evidence" value="ECO:0007669"/>
    <property type="project" value="TreeGrafter"/>
</dbReference>
<dbReference type="PROSITE" id="PS50932">
    <property type="entry name" value="HTH_LACI_2"/>
    <property type="match status" value="1"/>
</dbReference>
<evidence type="ECO:0000256" key="1">
    <source>
        <dbReference type="ARBA" id="ARBA00023015"/>
    </source>
</evidence>
<gene>
    <name evidence="5" type="ORF">KL86CLO1_10985</name>
</gene>
<dbReference type="InterPro" id="IPR000843">
    <property type="entry name" value="HTH_LacI"/>
</dbReference>
<dbReference type="Gene3D" id="1.10.260.40">
    <property type="entry name" value="lambda repressor-like DNA-binding domains"/>
    <property type="match status" value="1"/>
</dbReference>
<proteinExistence type="predicted"/>
<dbReference type="SUPFAM" id="SSF53822">
    <property type="entry name" value="Periplasmic binding protein-like I"/>
    <property type="match status" value="1"/>
</dbReference>
<keyword evidence="2" id="KW-0238">DNA-binding</keyword>
<dbReference type="GO" id="GO:0000976">
    <property type="term" value="F:transcription cis-regulatory region binding"/>
    <property type="evidence" value="ECO:0007669"/>
    <property type="project" value="TreeGrafter"/>
</dbReference>
<evidence type="ECO:0000313" key="5">
    <source>
        <dbReference type="EMBL" id="SBV97992.1"/>
    </source>
</evidence>
<dbReference type="InterPro" id="IPR028082">
    <property type="entry name" value="Peripla_BP_I"/>
</dbReference>
<dbReference type="InterPro" id="IPR010982">
    <property type="entry name" value="Lambda_DNA-bd_dom_sf"/>
</dbReference>
<dbReference type="CDD" id="cd01392">
    <property type="entry name" value="HTH_LacI"/>
    <property type="match status" value="1"/>
</dbReference>
<dbReference type="SMART" id="SM00354">
    <property type="entry name" value="HTH_LACI"/>
    <property type="match status" value="1"/>
</dbReference>
<dbReference type="PANTHER" id="PTHR30146:SF109">
    <property type="entry name" value="HTH-TYPE TRANSCRIPTIONAL REGULATOR GALS"/>
    <property type="match status" value="1"/>
</dbReference>
<dbReference type="AlphaFoldDB" id="A0A212JEY8"/>
<evidence type="ECO:0000259" key="4">
    <source>
        <dbReference type="PROSITE" id="PS50932"/>
    </source>
</evidence>
<dbReference type="PROSITE" id="PS00356">
    <property type="entry name" value="HTH_LACI_1"/>
    <property type="match status" value="1"/>
</dbReference>
<name>A0A212JEY8_9FIRM</name>
<dbReference type="Pfam" id="PF00356">
    <property type="entry name" value="LacI"/>
    <property type="match status" value="1"/>
</dbReference>
<keyword evidence="3" id="KW-0804">Transcription</keyword>
<dbReference type="SUPFAM" id="SSF47413">
    <property type="entry name" value="lambda repressor-like DNA-binding domains"/>
    <property type="match status" value="1"/>
</dbReference>
<organism evidence="5">
    <name type="scientific">uncultured Eubacteriales bacterium</name>
    <dbReference type="NCBI Taxonomy" id="172733"/>
    <lineage>
        <taxon>Bacteria</taxon>
        <taxon>Bacillati</taxon>
        <taxon>Bacillota</taxon>
        <taxon>Clostridia</taxon>
        <taxon>Eubacteriales</taxon>
        <taxon>environmental samples</taxon>
    </lineage>
</organism>
<evidence type="ECO:0000256" key="2">
    <source>
        <dbReference type="ARBA" id="ARBA00023125"/>
    </source>
</evidence>
<keyword evidence="1" id="KW-0805">Transcription regulation</keyword>
<protein>
    <recommendedName>
        <fullName evidence="4">HTH lacI-type domain-containing protein</fullName>
    </recommendedName>
</protein>
<accession>A0A212JEY8</accession>
<dbReference type="EMBL" id="FLUN01000001">
    <property type="protein sequence ID" value="SBV97992.1"/>
    <property type="molecule type" value="Genomic_DNA"/>
</dbReference>
<dbReference type="Gene3D" id="3.40.50.2300">
    <property type="match status" value="2"/>
</dbReference>
<dbReference type="Pfam" id="PF13377">
    <property type="entry name" value="Peripla_BP_3"/>
    <property type="match status" value="1"/>
</dbReference>
<sequence>MAVMKDVAKLAGVSITTVSFVLNGSAKEHKVADKTVRKVWKAATQLGYKINSPDIGDFIREMQATIAFFTPMDSARMDMNVVYASISRHIEQTKSDYSILMCPYKKGLLLEKIKEVDMSAYNAAVIGVDSNADAENLEKLETYMPFVLHNASSKRFSSVSSQVGEVISRVVKMVAAKGYQRVVILAGSDTRESGNEYLDLFIRTCADSGIQIPEHSFITTDNTTIGGAIAARRILGMHEKPEIIICMNSSLAYGAIPLLARNEFLVPKNAELICFGSSGDADLAMNYIPSLSMITIPDDEITMRAFDIALHLAYDRDAKPFHLICPCNLLINHSFAI</sequence>
<dbReference type="InterPro" id="IPR046335">
    <property type="entry name" value="LacI/GalR-like_sensor"/>
</dbReference>
<feature type="domain" description="HTH lacI-type" evidence="4">
    <location>
        <begin position="2"/>
        <end position="51"/>
    </location>
</feature>
<reference evidence="5" key="1">
    <citation type="submission" date="2016-04" db="EMBL/GenBank/DDBJ databases">
        <authorList>
            <person name="Evans L.H."/>
            <person name="Alamgir A."/>
            <person name="Owens N."/>
            <person name="Weber N.D."/>
            <person name="Virtaneva K."/>
            <person name="Barbian K."/>
            <person name="Babar A."/>
            <person name="Rosenke K."/>
        </authorList>
    </citation>
    <scope>NUCLEOTIDE SEQUENCE</scope>
    <source>
        <strain evidence="5">86</strain>
    </source>
</reference>